<evidence type="ECO:0000313" key="3">
    <source>
        <dbReference type="Proteomes" id="UP000319882"/>
    </source>
</evidence>
<sequence>MFSFRVSSPATKTRLAPSTHRCKHHQRVLRGQVHIDPHPGYNRSPPVLGIGAGERNPSKAYEVVHATPRLAALLGWVQLNRNSL</sequence>
<organism evidence="2 3">
    <name type="scientific">Rhodococcus phage Whack</name>
    <dbReference type="NCBI Taxonomy" id="2591132"/>
    <lineage>
        <taxon>Viruses</taxon>
        <taxon>Duplodnaviria</taxon>
        <taxon>Heunggongvirae</taxon>
        <taxon>Uroviricota</taxon>
        <taxon>Caudoviricetes</taxon>
        <taxon>Whackvirus</taxon>
        <taxon>Whackvirus whack</taxon>
    </lineage>
</organism>
<name>A0A515MKD8_9CAUD</name>
<dbReference type="EMBL" id="MK967393">
    <property type="protein sequence ID" value="QDM57136.1"/>
    <property type="molecule type" value="Genomic_DNA"/>
</dbReference>
<protein>
    <submittedName>
        <fullName evidence="2">Uncharacterized protein</fullName>
    </submittedName>
</protein>
<dbReference type="Proteomes" id="UP000319882">
    <property type="component" value="Segment"/>
</dbReference>
<proteinExistence type="predicted"/>
<dbReference type="RefSeq" id="YP_009848463.1">
    <property type="nucleotide sequence ID" value="NC_048784.1"/>
</dbReference>
<feature type="compositionally biased region" description="Polar residues" evidence="1">
    <location>
        <begin position="1"/>
        <end position="11"/>
    </location>
</feature>
<evidence type="ECO:0000256" key="1">
    <source>
        <dbReference type="SAM" id="MobiDB-lite"/>
    </source>
</evidence>
<evidence type="ECO:0000313" key="2">
    <source>
        <dbReference type="EMBL" id="QDM57136.1"/>
    </source>
</evidence>
<reference evidence="2 3" key="1">
    <citation type="submission" date="2019-05" db="EMBL/GenBank/DDBJ databases">
        <authorList>
            <person name="Beaulieu J."/>
            <person name="Cox M."/>
            <person name="Nazim E."/>
            <person name="Robinson Z."/>
            <person name="Molloy S.D."/>
            <person name="Garlena R.A."/>
            <person name="Russell D.A."/>
            <person name="Pope W.H."/>
            <person name="Jacobs-Sera D."/>
            <person name="Hatfull G.F."/>
        </authorList>
    </citation>
    <scope>NUCLEOTIDE SEQUENCE [LARGE SCALE GENOMIC DNA]</scope>
</reference>
<feature type="region of interest" description="Disordered" evidence="1">
    <location>
        <begin position="1"/>
        <end position="24"/>
    </location>
</feature>
<dbReference type="GeneID" id="55618884"/>
<keyword evidence="3" id="KW-1185">Reference proteome</keyword>
<accession>A0A515MKD8</accession>
<gene>
    <name evidence="2" type="primary">73</name>
    <name evidence="2" type="ORF">SEA_WHACK_73</name>
</gene>
<dbReference type="KEGG" id="vg:55618884"/>